<dbReference type="OrthoDB" id="1041391at2"/>
<dbReference type="Proteomes" id="UP000468388">
    <property type="component" value="Unassembled WGS sequence"/>
</dbReference>
<evidence type="ECO:0000313" key="1">
    <source>
        <dbReference type="EMBL" id="MVT44863.1"/>
    </source>
</evidence>
<organism evidence="1 2">
    <name type="scientific">Chitinophaga oryziterrae</name>
    <dbReference type="NCBI Taxonomy" id="1031224"/>
    <lineage>
        <taxon>Bacteria</taxon>
        <taxon>Pseudomonadati</taxon>
        <taxon>Bacteroidota</taxon>
        <taxon>Chitinophagia</taxon>
        <taxon>Chitinophagales</taxon>
        <taxon>Chitinophagaceae</taxon>
        <taxon>Chitinophaga</taxon>
    </lineage>
</organism>
<reference evidence="1 2" key="1">
    <citation type="submission" date="2019-12" db="EMBL/GenBank/DDBJ databases">
        <title>The draft genomic sequence of strain Chitinophaga oryziterrae JCM 16595.</title>
        <authorList>
            <person name="Zhang X."/>
        </authorList>
    </citation>
    <scope>NUCLEOTIDE SEQUENCE [LARGE SCALE GENOMIC DNA]</scope>
    <source>
        <strain evidence="1 2">JCM 16595</strain>
    </source>
</reference>
<evidence type="ECO:0000313" key="2">
    <source>
        <dbReference type="Proteomes" id="UP000468388"/>
    </source>
</evidence>
<proteinExistence type="predicted"/>
<dbReference type="AlphaFoldDB" id="A0A6N8JHX0"/>
<protein>
    <submittedName>
        <fullName evidence="1">Uncharacterized protein</fullName>
    </submittedName>
</protein>
<sequence length="487" mass="55948">MRIVVAILLILPVTFSFAQLPYSPISKSISPQPGVPSDPNGQLRMGATANDILRQTNQNNIYYGTSNDPANNQRVVQAMIKEKMAKDPAYSSGSQNSFQINKQQELFNLLKEIAGQDMNRAPGTVITPENYSSDEFGLKTKSYTDALQVLKDMLSDKRKLSVSDAYFIMENAYGDAYLTQKEFKGIIKESADFIREWILQRNLNIKDNTVINYGVQQFMGERLNITTSKQRTDGKQSLETITHLPFKYDFNDYTGDKDYRNFSLTKCLATGTGQCNSLPAVYLSLIEALGGKAYLAIAPQHSLIKYPDKQGRMRNYEPTSHWDITNEWYLDNMFISAQAVRNGIYLNPIGGKQMIADIILQLSFGYFRKFGAADEKFIVDCINTAKPYFPKNNNLTLYFTYSNLYSYELAQVMRKNGINKLSNINQSSEAQRLYNKWLENEKIISQLGYQDQSKDMYEEMMKYHEFRNNIQQEYNFNSKEKRNLFIK</sequence>
<name>A0A6N8JHX0_9BACT</name>
<dbReference type="EMBL" id="WRXO01000013">
    <property type="protein sequence ID" value="MVT44863.1"/>
    <property type="molecule type" value="Genomic_DNA"/>
</dbReference>
<dbReference type="RefSeq" id="WP_157303651.1">
    <property type="nucleotide sequence ID" value="NZ_BAAAZB010000005.1"/>
</dbReference>
<comment type="caution">
    <text evidence="1">The sequence shown here is derived from an EMBL/GenBank/DDBJ whole genome shotgun (WGS) entry which is preliminary data.</text>
</comment>
<accession>A0A6N8JHX0</accession>
<keyword evidence="2" id="KW-1185">Reference proteome</keyword>
<gene>
    <name evidence="1" type="ORF">GO495_30000</name>
</gene>